<dbReference type="AlphaFoldDB" id="A0A1G1V5I2"/>
<gene>
    <name evidence="2" type="ORF">A3D26_00380</name>
</gene>
<keyword evidence="1" id="KW-0732">Signal</keyword>
<reference evidence="2 3" key="1">
    <citation type="journal article" date="2016" name="Nat. Commun.">
        <title>Thousands of microbial genomes shed light on interconnected biogeochemical processes in an aquifer system.</title>
        <authorList>
            <person name="Anantharaman K."/>
            <person name="Brown C.T."/>
            <person name="Hug L.A."/>
            <person name="Sharon I."/>
            <person name="Castelle C.J."/>
            <person name="Probst A.J."/>
            <person name="Thomas B.C."/>
            <person name="Singh A."/>
            <person name="Wilkins M.J."/>
            <person name="Karaoz U."/>
            <person name="Brodie E.L."/>
            <person name="Williams K.H."/>
            <person name="Hubbard S.S."/>
            <person name="Banfield J.F."/>
        </authorList>
    </citation>
    <scope>NUCLEOTIDE SEQUENCE [LARGE SCALE GENOMIC DNA]</scope>
</reference>
<sequence length="402" mass="42669">MRPFLLSLFLFALPYFFLPSSVFAADDPCFVCNGGEWKLASGDGTCPKDKAIVECKTDDEASFGGCRGGGVSAGGACETKKDGSSTGAGSGRLLFAPEVGASLCPYGQNCDVNSEDKVAGFLNDSSSPYLSGAENTDSGCTGDFLGDLVRRFKEFLANLFRGGIGAGKTVFLSDEESPKPCGDAVGEFDKATDAIRRTLELNPNPLRERGGDTSYKQISSSSLKDIIDKSANGRCVPGGLIKAISQKEAGAVFNYTDAEVSKFSTTGWQKTATENEKKRGYCYNTCDDPALKCTGSDVSGPMQFERGTWNGLVPEIARALKEDFGVTSPPDRCNLRDSIVAAAVKIKKDSGTGATQCANWDEPTVRNKVAKNYCGTCDDGPACGVNYCGSVWSLYQSYSSIK</sequence>
<dbReference type="Proteomes" id="UP000178319">
    <property type="component" value="Unassembled WGS sequence"/>
</dbReference>
<evidence type="ECO:0000313" key="2">
    <source>
        <dbReference type="EMBL" id="OGY10542.1"/>
    </source>
</evidence>
<evidence type="ECO:0008006" key="4">
    <source>
        <dbReference type="Google" id="ProtNLM"/>
    </source>
</evidence>
<protein>
    <recommendedName>
        <fullName evidence="4">Transglycosylase SLT domain-containing protein</fullName>
    </recommendedName>
</protein>
<feature type="signal peptide" evidence="1">
    <location>
        <begin position="1"/>
        <end position="24"/>
    </location>
</feature>
<feature type="chain" id="PRO_5009580968" description="Transglycosylase SLT domain-containing protein" evidence="1">
    <location>
        <begin position="25"/>
        <end position="402"/>
    </location>
</feature>
<comment type="caution">
    <text evidence="2">The sequence shown here is derived from an EMBL/GenBank/DDBJ whole genome shotgun (WGS) entry which is preliminary data.</text>
</comment>
<evidence type="ECO:0000256" key="1">
    <source>
        <dbReference type="SAM" id="SignalP"/>
    </source>
</evidence>
<dbReference type="STRING" id="1797516.A3D26_00380"/>
<dbReference type="EMBL" id="MHBZ01000033">
    <property type="protein sequence ID" value="OGY10542.1"/>
    <property type="molecule type" value="Genomic_DNA"/>
</dbReference>
<name>A0A1G1V5I2_9BACT</name>
<evidence type="ECO:0000313" key="3">
    <source>
        <dbReference type="Proteomes" id="UP000178319"/>
    </source>
</evidence>
<accession>A0A1G1V5I2</accession>
<organism evidence="2 3">
    <name type="scientific">Candidatus Blackburnbacteria bacterium RIFCSPHIGHO2_02_FULL_44_20</name>
    <dbReference type="NCBI Taxonomy" id="1797516"/>
    <lineage>
        <taxon>Bacteria</taxon>
        <taxon>Candidatus Blackburniibacteriota</taxon>
    </lineage>
</organism>
<proteinExistence type="predicted"/>